<dbReference type="InterPro" id="IPR018392">
    <property type="entry name" value="LysM"/>
</dbReference>
<feature type="region of interest" description="Disordered" evidence="5">
    <location>
        <begin position="354"/>
        <end position="503"/>
    </location>
</feature>
<dbReference type="Proteomes" id="UP000694844">
    <property type="component" value="Chromosome 1"/>
</dbReference>
<feature type="region of interest" description="Disordered" evidence="5">
    <location>
        <begin position="1"/>
        <end position="61"/>
    </location>
</feature>
<evidence type="ECO:0000256" key="4">
    <source>
        <dbReference type="ARBA" id="ARBA00040604"/>
    </source>
</evidence>
<feature type="domain" description="TLDc" evidence="7">
    <location>
        <begin position="832"/>
        <end position="993"/>
    </location>
</feature>
<evidence type="ECO:0000256" key="5">
    <source>
        <dbReference type="SAM" id="MobiDB-lite"/>
    </source>
</evidence>
<dbReference type="GeneID" id="111105249"/>
<dbReference type="CDD" id="cd00118">
    <property type="entry name" value="LysM"/>
    <property type="match status" value="1"/>
</dbReference>
<reference evidence="8" key="1">
    <citation type="submission" date="2024-06" db="UniProtKB">
        <authorList>
            <consortium name="RefSeq"/>
        </authorList>
    </citation>
    <scope>NUCLEOTIDE SEQUENCE [LARGE SCALE GENOMIC DNA]</scope>
</reference>
<dbReference type="AlphaFoldDB" id="A0A8B8AVC0"/>
<dbReference type="RefSeq" id="XP_022295135.1">
    <property type="nucleotide sequence ID" value="XM_022439427.1"/>
</dbReference>
<evidence type="ECO:0000313" key="8">
    <source>
        <dbReference type="Proteomes" id="UP000694844"/>
    </source>
</evidence>
<reference evidence="9" key="2">
    <citation type="submission" date="2025-08" db="UniProtKB">
        <authorList>
            <consortium name="RefSeq"/>
        </authorList>
    </citation>
    <scope>IDENTIFICATION</scope>
    <source>
        <tissue evidence="9">Whole sample</tissue>
    </source>
</reference>
<dbReference type="Pfam" id="PF07534">
    <property type="entry name" value="TLD"/>
    <property type="match status" value="1"/>
</dbReference>
<feature type="compositionally biased region" description="Basic and acidic residues" evidence="5">
    <location>
        <begin position="410"/>
        <end position="422"/>
    </location>
</feature>
<evidence type="ECO:0000313" key="9">
    <source>
        <dbReference type="RefSeq" id="XP_022295135.1"/>
    </source>
</evidence>
<dbReference type="GO" id="GO:0006979">
    <property type="term" value="P:response to oxidative stress"/>
    <property type="evidence" value="ECO:0007669"/>
    <property type="project" value="TreeGrafter"/>
</dbReference>
<dbReference type="PROSITE" id="PS51886">
    <property type="entry name" value="TLDC"/>
    <property type="match status" value="1"/>
</dbReference>
<protein>
    <recommendedName>
        <fullName evidence="4">Oxidation resistance protein 1</fullName>
    </recommendedName>
</protein>
<dbReference type="KEGG" id="cvn:111105249"/>
<dbReference type="SMART" id="SM00257">
    <property type="entry name" value="LysM"/>
    <property type="match status" value="1"/>
</dbReference>
<dbReference type="Pfam" id="PF01476">
    <property type="entry name" value="LysM"/>
    <property type="match status" value="1"/>
</dbReference>
<dbReference type="InterPro" id="IPR006571">
    <property type="entry name" value="TLDc_dom"/>
</dbReference>
<keyword evidence="3" id="KW-0496">Mitochondrion</keyword>
<dbReference type="SMART" id="SM00584">
    <property type="entry name" value="TLDc"/>
    <property type="match status" value="1"/>
</dbReference>
<dbReference type="GO" id="GO:0005739">
    <property type="term" value="C:mitochondrion"/>
    <property type="evidence" value="ECO:0007669"/>
    <property type="project" value="UniProtKB-SubCell"/>
</dbReference>
<dbReference type="InterPro" id="IPR036779">
    <property type="entry name" value="LysM_dom_sf"/>
</dbReference>
<gene>
    <name evidence="9" type="primary">LOC111105249</name>
</gene>
<feature type="compositionally biased region" description="Basic and acidic residues" evidence="5">
    <location>
        <begin position="7"/>
        <end position="17"/>
    </location>
</feature>
<dbReference type="OrthoDB" id="26679at2759"/>
<dbReference type="PANTHER" id="PTHR23354:SF62">
    <property type="entry name" value="MUSTARD, ISOFORM V"/>
    <property type="match status" value="1"/>
</dbReference>
<proteinExistence type="inferred from homology"/>
<feature type="compositionally biased region" description="Polar residues" evidence="5">
    <location>
        <begin position="454"/>
        <end position="468"/>
    </location>
</feature>
<evidence type="ECO:0000256" key="2">
    <source>
        <dbReference type="ARBA" id="ARBA00009540"/>
    </source>
</evidence>
<dbReference type="Gene3D" id="3.10.350.10">
    <property type="entry name" value="LysM domain"/>
    <property type="match status" value="1"/>
</dbReference>
<evidence type="ECO:0000256" key="1">
    <source>
        <dbReference type="ARBA" id="ARBA00004173"/>
    </source>
</evidence>
<dbReference type="GO" id="GO:0005634">
    <property type="term" value="C:nucleus"/>
    <property type="evidence" value="ECO:0007669"/>
    <property type="project" value="TreeGrafter"/>
</dbReference>
<evidence type="ECO:0000259" key="7">
    <source>
        <dbReference type="PROSITE" id="PS51886"/>
    </source>
</evidence>
<name>A0A8B8AVC0_CRAVI</name>
<comment type="subcellular location">
    <subcellularLocation>
        <location evidence="1">Mitochondrion</location>
    </subcellularLocation>
</comment>
<accession>A0A8B8AVC0</accession>
<feature type="region of interest" description="Disordered" evidence="5">
    <location>
        <begin position="139"/>
        <end position="201"/>
    </location>
</feature>
<dbReference type="PROSITE" id="PS51782">
    <property type="entry name" value="LYSM"/>
    <property type="match status" value="1"/>
</dbReference>
<feature type="compositionally biased region" description="Polar residues" evidence="5">
    <location>
        <begin position="25"/>
        <end position="61"/>
    </location>
</feature>
<organism evidence="8 9">
    <name type="scientific">Crassostrea virginica</name>
    <name type="common">Eastern oyster</name>
    <dbReference type="NCBI Taxonomy" id="6565"/>
    <lineage>
        <taxon>Eukaryota</taxon>
        <taxon>Metazoa</taxon>
        <taxon>Spiralia</taxon>
        <taxon>Lophotrochozoa</taxon>
        <taxon>Mollusca</taxon>
        <taxon>Bivalvia</taxon>
        <taxon>Autobranchia</taxon>
        <taxon>Pteriomorphia</taxon>
        <taxon>Ostreida</taxon>
        <taxon>Ostreoidea</taxon>
        <taxon>Ostreidae</taxon>
        <taxon>Crassostrea</taxon>
    </lineage>
</organism>
<dbReference type="PANTHER" id="PTHR23354">
    <property type="entry name" value="NUCLEOLAR PROTEIN 7/ESTROGEN RECEPTOR COACTIVATOR-RELATED"/>
    <property type="match status" value="1"/>
</dbReference>
<dbReference type="SUPFAM" id="SSF54106">
    <property type="entry name" value="LysM domain"/>
    <property type="match status" value="1"/>
</dbReference>
<sequence>MATKRPSLKDRMIEKIHSGTARFRTGSTEDLTTGSESESKKNSQTTTWYTHPQSGVNQGQVHTDHVKATEVTNSAAVKNGKKPKKVQPEGTVEYKVSENDTLASIAAHFDTTPTALQKLNRMFSRNVFAGQTLFVPDGVQKSKSEKSSQMLDGPGSSPTKDVPTMDVPLIKMADKPPSRVPGHVERVPTPLTSPTEKNEFHAPHKLSEEEARELDQECFERFIKVNAKHITDGQAFVTSTPNNEKGVVSGVLLVTPNAVMFDPNVSDPLVLEHGAERYGVIAPMDMVVSAAMYHDIAAMKVKGQREGGKKPEVYHDKSCHLFKSWCEGHPGFEVARAASEAGFDDNQLVFMESPTSNDKKEAKSPQSDTGSLCSCSASQGEVGASGASSPVTDDKGQSQPPGAGHMTGAESDKSRNGDHEFGEFVSSESDFQEFEKVNTSSPDNFSSKKDSDLSNKVSGPSHLQNESDLMSFEAEDDSKPVFFSGNESDRINDPSPVPGSSPKGMRIGSIVYLPVSESSKGEVTAKEIESAQVALSRLSVEEFEQDKSRSQSTPLDIPVIQQTNSRPDSRSASFGSFNMAPHLNAFVNYATGLFKSGTDIKDIGEVTQENNPSNKNKSDILDFKGKSDIIKQRLRSLGSSPKEKSDPSGTDLTVAVENAVKLADKPELFQSFDTFLQNINERLWKYKLIPRPAMGVEDPPLYLCLHLGKPLNKSVSDTAPIQAYNKKKKKPEYWFSIPREKVDQLYAFFVQWKPELYGDDEEISAERRGFVVLEDEDKEDPNEMDVIEEYFNNGITALQKDWEIISAEEASRRKSVDVEETLILPELQGTSTIIKDYHLHLLNQYMPPRTIGYPWTLIYSTEQHGFSLKTLYRDMQGVDSPVMLVVKDTNNNIFGALTSCELKPSDHFYGTGESFLFTFYPEFKVFKWTGDNNFFIKGNQESLSIGAGQGLFGLWFDGDLYHGQTHHCDTYDNDILTSNEDFIVKVLEAWIFTQD</sequence>
<evidence type="ECO:0000256" key="3">
    <source>
        <dbReference type="ARBA" id="ARBA00023128"/>
    </source>
</evidence>
<evidence type="ECO:0000259" key="6">
    <source>
        <dbReference type="PROSITE" id="PS51782"/>
    </source>
</evidence>
<comment type="similarity">
    <text evidence="2">Belongs to the OXR1 family.</text>
</comment>
<keyword evidence="8" id="KW-1185">Reference proteome</keyword>
<feature type="domain" description="LysM" evidence="6">
    <location>
        <begin position="92"/>
        <end position="135"/>
    </location>
</feature>
<feature type="compositionally biased region" description="Polar residues" evidence="5">
    <location>
        <begin position="364"/>
        <end position="379"/>
    </location>
</feature>
<feature type="compositionally biased region" description="Basic and acidic residues" evidence="5">
    <location>
        <begin position="172"/>
        <end position="186"/>
    </location>
</feature>